<dbReference type="HOGENOM" id="CLU_2889115_0_0_1"/>
<organism evidence="1 3">
    <name type="scientific">Medicago truncatula</name>
    <name type="common">Barrel medic</name>
    <name type="synonym">Medicago tribuloides</name>
    <dbReference type="NCBI Taxonomy" id="3880"/>
    <lineage>
        <taxon>Eukaryota</taxon>
        <taxon>Viridiplantae</taxon>
        <taxon>Streptophyta</taxon>
        <taxon>Embryophyta</taxon>
        <taxon>Tracheophyta</taxon>
        <taxon>Spermatophyta</taxon>
        <taxon>Magnoliopsida</taxon>
        <taxon>eudicotyledons</taxon>
        <taxon>Gunneridae</taxon>
        <taxon>Pentapetalae</taxon>
        <taxon>rosids</taxon>
        <taxon>fabids</taxon>
        <taxon>Fabales</taxon>
        <taxon>Fabaceae</taxon>
        <taxon>Papilionoideae</taxon>
        <taxon>50 kb inversion clade</taxon>
        <taxon>NPAAA clade</taxon>
        <taxon>Hologalegina</taxon>
        <taxon>IRL clade</taxon>
        <taxon>Trifolieae</taxon>
        <taxon>Medicago</taxon>
    </lineage>
</organism>
<reference evidence="1 3" key="1">
    <citation type="journal article" date="2011" name="Nature">
        <title>The Medicago genome provides insight into the evolution of rhizobial symbioses.</title>
        <authorList>
            <person name="Young N.D."/>
            <person name="Debelle F."/>
            <person name="Oldroyd G.E."/>
            <person name="Geurts R."/>
            <person name="Cannon S.B."/>
            <person name="Udvardi M.K."/>
            <person name="Benedito V.A."/>
            <person name="Mayer K.F."/>
            <person name="Gouzy J."/>
            <person name="Schoof H."/>
            <person name="Van de Peer Y."/>
            <person name="Proost S."/>
            <person name="Cook D.R."/>
            <person name="Meyers B.C."/>
            <person name="Spannagl M."/>
            <person name="Cheung F."/>
            <person name="De Mita S."/>
            <person name="Krishnakumar V."/>
            <person name="Gundlach H."/>
            <person name="Zhou S."/>
            <person name="Mudge J."/>
            <person name="Bharti A.K."/>
            <person name="Murray J.D."/>
            <person name="Naoumkina M.A."/>
            <person name="Rosen B."/>
            <person name="Silverstein K.A."/>
            <person name="Tang H."/>
            <person name="Rombauts S."/>
            <person name="Zhao P.X."/>
            <person name="Zhou P."/>
            <person name="Barbe V."/>
            <person name="Bardou P."/>
            <person name="Bechner M."/>
            <person name="Bellec A."/>
            <person name="Berger A."/>
            <person name="Berges H."/>
            <person name="Bidwell S."/>
            <person name="Bisseling T."/>
            <person name="Choisne N."/>
            <person name="Couloux A."/>
            <person name="Denny R."/>
            <person name="Deshpande S."/>
            <person name="Dai X."/>
            <person name="Doyle J.J."/>
            <person name="Dudez A.M."/>
            <person name="Farmer A.D."/>
            <person name="Fouteau S."/>
            <person name="Franken C."/>
            <person name="Gibelin C."/>
            <person name="Gish J."/>
            <person name="Goldstein S."/>
            <person name="Gonzalez A.J."/>
            <person name="Green P.J."/>
            <person name="Hallab A."/>
            <person name="Hartog M."/>
            <person name="Hua A."/>
            <person name="Humphray S.J."/>
            <person name="Jeong D.H."/>
            <person name="Jing Y."/>
            <person name="Jocker A."/>
            <person name="Kenton S.M."/>
            <person name="Kim D.J."/>
            <person name="Klee K."/>
            <person name="Lai H."/>
            <person name="Lang C."/>
            <person name="Lin S."/>
            <person name="Macmil S.L."/>
            <person name="Magdelenat G."/>
            <person name="Matthews L."/>
            <person name="McCorrison J."/>
            <person name="Monaghan E.L."/>
            <person name="Mun J.H."/>
            <person name="Najar F.Z."/>
            <person name="Nicholson C."/>
            <person name="Noirot C."/>
            <person name="O'Bleness M."/>
            <person name="Paule C.R."/>
            <person name="Poulain J."/>
            <person name="Prion F."/>
            <person name="Qin B."/>
            <person name="Qu C."/>
            <person name="Retzel E.F."/>
            <person name="Riddle C."/>
            <person name="Sallet E."/>
            <person name="Samain S."/>
            <person name="Samson N."/>
            <person name="Sanders I."/>
            <person name="Saurat O."/>
            <person name="Scarpelli C."/>
            <person name="Schiex T."/>
            <person name="Segurens B."/>
            <person name="Severin A.J."/>
            <person name="Sherrier D.J."/>
            <person name="Shi R."/>
            <person name="Sims S."/>
            <person name="Singer S.R."/>
            <person name="Sinharoy S."/>
            <person name="Sterck L."/>
            <person name="Viollet A."/>
            <person name="Wang B.B."/>
            <person name="Wang K."/>
            <person name="Wang M."/>
            <person name="Wang X."/>
            <person name="Warfsmann J."/>
            <person name="Weissenbach J."/>
            <person name="White D.D."/>
            <person name="White J.D."/>
            <person name="Wiley G.B."/>
            <person name="Wincker P."/>
            <person name="Xing Y."/>
            <person name="Yang L."/>
            <person name="Yao Z."/>
            <person name="Ying F."/>
            <person name="Zhai J."/>
            <person name="Zhou L."/>
            <person name="Zuber A."/>
            <person name="Denarie J."/>
            <person name="Dixon R.A."/>
            <person name="May G.D."/>
            <person name="Schwartz D.C."/>
            <person name="Rogers J."/>
            <person name="Quetier F."/>
            <person name="Town C.D."/>
            <person name="Roe B.A."/>
        </authorList>
    </citation>
    <scope>NUCLEOTIDE SEQUENCE [LARGE SCALE GENOMIC DNA]</scope>
    <source>
        <strain evidence="1">A17</strain>
        <strain evidence="2 3">cv. Jemalong A17</strain>
    </source>
</reference>
<proteinExistence type="predicted"/>
<keyword evidence="3" id="KW-1185">Reference proteome</keyword>
<accession>G7ILS1</accession>
<evidence type="ECO:0000313" key="1">
    <source>
        <dbReference type="EMBL" id="AES64426.1"/>
    </source>
</evidence>
<sequence length="63" mass="7265">MVKVSYMNNEHLIDVDYSVLVDDDDEEEEEENMFNYSVANLPEIRVRVDHDDDGSGARIEACN</sequence>
<protein>
    <submittedName>
        <fullName evidence="1 2">Uncharacterized protein</fullName>
    </submittedName>
</protein>
<reference evidence="1 3" key="2">
    <citation type="journal article" date="2014" name="BMC Genomics">
        <title>An improved genome release (version Mt4.0) for the model legume Medicago truncatula.</title>
        <authorList>
            <person name="Tang H."/>
            <person name="Krishnakumar V."/>
            <person name="Bidwell S."/>
            <person name="Rosen B."/>
            <person name="Chan A."/>
            <person name="Zhou S."/>
            <person name="Gentzbittel L."/>
            <person name="Childs K.L."/>
            <person name="Yandell M."/>
            <person name="Gundlach H."/>
            <person name="Mayer K.F."/>
            <person name="Schwartz D.C."/>
            <person name="Town C.D."/>
        </authorList>
    </citation>
    <scope>GENOME REANNOTATION</scope>
    <source>
        <strain evidence="2 3">cv. Jemalong A17</strain>
    </source>
</reference>
<reference evidence="2" key="3">
    <citation type="submission" date="2015-04" db="UniProtKB">
        <authorList>
            <consortium name="EnsemblPlants"/>
        </authorList>
    </citation>
    <scope>IDENTIFICATION</scope>
    <source>
        <strain evidence="2">cv. Jemalong A17</strain>
    </source>
</reference>
<dbReference type="EnsemblPlants" id="AES64426">
    <property type="protein sequence ID" value="AES64426"/>
    <property type="gene ID" value="MTR_2g025270"/>
</dbReference>
<dbReference type="Proteomes" id="UP000002051">
    <property type="component" value="Chromosome 2"/>
</dbReference>
<dbReference type="PaxDb" id="3880-AES64426"/>
<dbReference type="AlphaFoldDB" id="G7ILS1"/>
<evidence type="ECO:0000313" key="3">
    <source>
        <dbReference type="Proteomes" id="UP000002051"/>
    </source>
</evidence>
<name>G7ILS1_MEDTR</name>
<dbReference type="EMBL" id="CM001218">
    <property type="protein sequence ID" value="AES64426.1"/>
    <property type="molecule type" value="Genomic_DNA"/>
</dbReference>
<evidence type="ECO:0000313" key="2">
    <source>
        <dbReference type="EnsemblPlants" id="AES64426"/>
    </source>
</evidence>
<gene>
    <name evidence="1" type="ordered locus">MTR_2g025270</name>
</gene>